<dbReference type="Gene3D" id="3.40.50.12780">
    <property type="entry name" value="N-terminal domain of ligase-like"/>
    <property type="match status" value="1"/>
</dbReference>
<dbReference type="Gene3D" id="3.30.300.30">
    <property type="match status" value="1"/>
</dbReference>
<evidence type="ECO:0000256" key="1">
    <source>
        <dbReference type="ARBA" id="ARBA00006432"/>
    </source>
</evidence>
<name>A0ABX1SD57_9PSEU</name>
<dbReference type="SUPFAM" id="SSF56801">
    <property type="entry name" value="Acetyl-CoA synthetase-like"/>
    <property type="match status" value="1"/>
</dbReference>
<evidence type="ECO:0000313" key="11">
    <source>
        <dbReference type="Proteomes" id="UP000820669"/>
    </source>
</evidence>
<evidence type="ECO:0000256" key="3">
    <source>
        <dbReference type="ARBA" id="ARBA00022598"/>
    </source>
</evidence>
<comment type="similarity">
    <text evidence="1">Belongs to the ATP-dependent AMP-binding enzyme family.</text>
</comment>
<keyword evidence="6" id="KW-0007">Acetylation</keyword>
<dbReference type="InterPro" id="IPR020845">
    <property type="entry name" value="AMP-binding_CS"/>
</dbReference>
<evidence type="ECO:0000256" key="6">
    <source>
        <dbReference type="ARBA" id="ARBA00022990"/>
    </source>
</evidence>
<feature type="domain" description="AMP-dependent synthetase/ligase" evidence="7">
    <location>
        <begin position="103"/>
        <end position="475"/>
    </location>
</feature>
<evidence type="ECO:0000256" key="2">
    <source>
        <dbReference type="ARBA" id="ARBA00013275"/>
    </source>
</evidence>
<keyword evidence="3 10" id="KW-0436">Ligase</keyword>
<dbReference type="PANTHER" id="PTHR24095">
    <property type="entry name" value="ACETYL-COENZYME A SYNTHETASE"/>
    <property type="match status" value="1"/>
</dbReference>
<dbReference type="InterPro" id="IPR032387">
    <property type="entry name" value="ACAS_N"/>
</dbReference>
<dbReference type="InterPro" id="IPR042099">
    <property type="entry name" value="ANL_N_sf"/>
</dbReference>
<dbReference type="PROSITE" id="PS00455">
    <property type="entry name" value="AMP_BINDING"/>
    <property type="match status" value="1"/>
</dbReference>
<dbReference type="Pfam" id="PF13193">
    <property type="entry name" value="AMP-binding_C"/>
    <property type="match status" value="1"/>
</dbReference>
<evidence type="ECO:0000259" key="8">
    <source>
        <dbReference type="Pfam" id="PF13193"/>
    </source>
</evidence>
<proteinExistence type="inferred from homology"/>
<reference evidence="10 11" key="1">
    <citation type="submission" date="2020-04" db="EMBL/GenBank/DDBJ databases">
        <authorList>
            <person name="Klaysubun C."/>
            <person name="Duangmal K."/>
            <person name="Lipun K."/>
        </authorList>
    </citation>
    <scope>NUCLEOTIDE SEQUENCE [LARGE SCALE GENOMIC DNA]</scope>
    <source>
        <strain evidence="10 11">K10HN5</strain>
    </source>
</reference>
<dbReference type="GO" id="GO:0016874">
    <property type="term" value="F:ligase activity"/>
    <property type="evidence" value="ECO:0007669"/>
    <property type="project" value="UniProtKB-KW"/>
</dbReference>
<protein>
    <recommendedName>
        <fullName evidence="2">acetate--CoA ligase</fullName>
        <ecNumber evidence="2">6.2.1.1</ecNumber>
    </recommendedName>
</protein>
<dbReference type="Proteomes" id="UP000820669">
    <property type="component" value="Unassembled WGS sequence"/>
</dbReference>
<evidence type="ECO:0000313" key="10">
    <source>
        <dbReference type="EMBL" id="NMH98722.1"/>
    </source>
</evidence>
<dbReference type="EMBL" id="JAAXLA010000026">
    <property type="protein sequence ID" value="NMH98722.1"/>
    <property type="molecule type" value="Genomic_DNA"/>
</dbReference>
<organism evidence="10 11">
    <name type="scientific">Pseudonocardia acidicola</name>
    <dbReference type="NCBI Taxonomy" id="2724939"/>
    <lineage>
        <taxon>Bacteria</taxon>
        <taxon>Bacillati</taxon>
        <taxon>Actinomycetota</taxon>
        <taxon>Actinomycetes</taxon>
        <taxon>Pseudonocardiales</taxon>
        <taxon>Pseudonocardiaceae</taxon>
        <taxon>Pseudonocardia</taxon>
    </lineage>
</organism>
<accession>A0ABX1SD57</accession>
<dbReference type="PANTHER" id="PTHR24095:SF14">
    <property type="entry name" value="ACETYL-COENZYME A SYNTHETASE 1"/>
    <property type="match status" value="1"/>
</dbReference>
<dbReference type="InterPro" id="IPR000873">
    <property type="entry name" value="AMP-dep_synth/lig_dom"/>
</dbReference>
<dbReference type="Pfam" id="PF16177">
    <property type="entry name" value="ACAS_N"/>
    <property type="match status" value="1"/>
</dbReference>
<evidence type="ECO:0000256" key="4">
    <source>
        <dbReference type="ARBA" id="ARBA00022741"/>
    </source>
</evidence>
<sequence length="656" mass="70841">MSSSTSQSTPDADTNDPLAQLIANPLRPLPPHWTRPGRVAELEHVRSLSGADEYWEWVANQQRWMQPWHTVRSGGISDFRYFEGGRINVADNCVDRWAEDPVTADRRAVIWEGEPGEVRTLTYAELADQVSRLAAGLLELGVRKGDVVGVYMPNLVEAFTTIHACNRIGAIYTVLFSGFGEEAVASRLQASGAAAVVVADSSYRRGKRIPLLETLRAARDRVPSVRATVVVDRTGDGVTLQEGEHAYAAVLETGAAGTPAVPLDPNEPSFLIFTSGTESTPKGVVHSVGGFLLGTWANAHWQVGHEDDDVYWVAADVGWLTFPIQAVVGGLACGMTIACFEGALDTPTTARFYEICERHRVTKVLAAPTVARMLRKFGDDLAAAHPLGLKLITMQGEPLDADTFEWTTSTFDAPVVNAYGQTETGSTWTYPVYGAEALKAGSVGTPVPGHEYAIVDDDGEPVPPGVKGNLVLTTPFPTLARTVWNDHERYVTTYFSRFPGHYATHDEAVLDHDGHLWVLGRADDVINVAAHRISTMEIEAVVTAHSAVVEAAVVGVPHDTKGTVPIAFVTLAHDALADDAQADDVLADIKRRVVAELGGYAQLDRVYVTAAMPKTRTGKIMRRLLRDLIEHGEPTGDTSAMEDATALDVVAAAVQK</sequence>
<evidence type="ECO:0000259" key="9">
    <source>
        <dbReference type="Pfam" id="PF16177"/>
    </source>
</evidence>
<keyword evidence="4" id="KW-0547">Nucleotide-binding</keyword>
<dbReference type="EC" id="6.2.1.1" evidence="2"/>
<evidence type="ECO:0000259" key="7">
    <source>
        <dbReference type="Pfam" id="PF00501"/>
    </source>
</evidence>
<keyword evidence="5" id="KW-0067">ATP-binding</keyword>
<dbReference type="RefSeq" id="WP_169382167.1">
    <property type="nucleotide sequence ID" value="NZ_JAAXLA010000026.1"/>
</dbReference>
<feature type="domain" description="Acetyl-coenzyme A synthetase N-terminal" evidence="9">
    <location>
        <begin position="46"/>
        <end position="93"/>
    </location>
</feature>
<dbReference type="InterPro" id="IPR025110">
    <property type="entry name" value="AMP-bd_C"/>
</dbReference>
<feature type="domain" description="AMP-binding enzyme C-terminal" evidence="8">
    <location>
        <begin position="537"/>
        <end position="619"/>
    </location>
</feature>
<comment type="caution">
    <text evidence="10">The sequence shown here is derived from an EMBL/GenBank/DDBJ whole genome shotgun (WGS) entry which is preliminary data.</text>
</comment>
<gene>
    <name evidence="10" type="ORF">HF526_15605</name>
</gene>
<dbReference type="Pfam" id="PF00501">
    <property type="entry name" value="AMP-binding"/>
    <property type="match status" value="1"/>
</dbReference>
<keyword evidence="11" id="KW-1185">Reference proteome</keyword>
<evidence type="ECO:0000256" key="5">
    <source>
        <dbReference type="ARBA" id="ARBA00022840"/>
    </source>
</evidence>
<dbReference type="InterPro" id="IPR045851">
    <property type="entry name" value="AMP-bd_C_sf"/>
</dbReference>